<reference evidence="1 2" key="1">
    <citation type="submission" date="2019-07" db="EMBL/GenBank/DDBJ databases">
        <title>De Novo Assembly of kiwifruit Actinidia rufa.</title>
        <authorList>
            <person name="Sugita-Konishi S."/>
            <person name="Sato K."/>
            <person name="Mori E."/>
            <person name="Abe Y."/>
            <person name="Kisaki G."/>
            <person name="Hamano K."/>
            <person name="Suezawa K."/>
            <person name="Otani M."/>
            <person name="Fukuda T."/>
            <person name="Manabe T."/>
            <person name="Gomi K."/>
            <person name="Tabuchi M."/>
            <person name="Akimitsu K."/>
            <person name="Kataoka I."/>
        </authorList>
    </citation>
    <scope>NUCLEOTIDE SEQUENCE [LARGE SCALE GENOMIC DNA]</scope>
    <source>
        <strain evidence="2">cv. Fuchu</strain>
    </source>
</reference>
<name>A0A7J0EQG8_9ERIC</name>
<organism evidence="1 2">
    <name type="scientific">Actinidia rufa</name>
    <dbReference type="NCBI Taxonomy" id="165716"/>
    <lineage>
        <taxon>Eukaryota</taxon>
        <taxon>Viridiplantae</taxon>
        <taxon>Streptophyta</taxon>
        <taxon>Embryophyta</taxon>
        <taxon>Tracheophyta</taxon>
        <taxon>Spermatophyta</taxon>
        <taxon>Magnoliopsida</taxon>
        <taxon>eudicotyledons</taxon>
        <taxon>Gunneridae</taxon>
        <taxon>Pentapetalae</taxon>
        <taxon>asterids</taxon>
        <taxon>Ericales</taxon>
        <taxon>Actinidiaceae</taxon>
        <taxon>Actinidia</taxon>
    </lineage>
</organism>
<dbReference type="AlphaFoldDB" id="A0A7J0EQG8"/>
<sequence>MHLRTEVPASSHRGAWHPPLVCTAPPTGVRRKVSHFASCRGSISPPLCAQLERTPPLIKSRAKRLASASPRPSLYNFSKSTWSPSSKFLYGHPALILQVPLRIPQVPLRLLCVPLYNGCFPCPFSLLIPLDPCQTVAPPIWTLFSNRYSPPVFFPHSISLFPLETLRIPSLASKLHPFESSIPIEIKFFHRLGTCLTSVNVTDLPSAMRNQTDPLPTTLLDMLFAIHIRPSHAAYVENTSLSLHKW</sequence>
<dbReference type="EMBL" id="BJWL01000006">
    <property type="protein sequence ID" value="GFY88731.1"/>
    <property type="molecule type" value="Genomic_DNA"/>
</dbReference>
<evidence type="ECO:0000313" key="1">
    <source>
        <dbReference type="EMBL" id="GFY88731.1"/>
    </source>
</evidence>
<dbReference type="Proteomes" id="UP000585474">
    <property type="component" value="Unassembled WGS sequence"/>
</dbReference>
<comment type="caution">
    <text evidence="1">The sequence shown here is derived from an EMBL/GenBank/DDBJ whole genome shotgun (WGS) entry which is preliminary data.</text>
</comment>
<accession>A0A7J0EQG8</accession>
<gene>
    <name evidence="1" type="ORF">Acr_06g0006710</name>
</gene>
<evidence type="ECO:0000313" key="2">
    <source>
        <dbReference type="Proteomes" id="UP000585474"/>
    </source>
</evidence>
<protein>
    <submittedName>
        <fullName evidence="1">Uncharacterized protein</fullName>
    </submittedName>
</protein>
<proteinExistence type="predicted"/>
<keyword evidence="2" id="KW-1185">Reference proteome</keyword>